<feature type="region of interest" description="Disordered" evidence="1">
    <location>
        <begin position="1"/>
        <end position="34"/>
    </location>
</feature>
<dbReference type="RefSeq" id="WP_176352565.1">
    <property type="nucleotide sequence ID" value="NZ_JABWDU010000002.1"/>
</dbReference>
<dbReference type="EMBL" id="JABWDU010000002">
    <property type="protein sequence ID" value="NVD38963.1"/>
    <property type="molecule type" value="Genomic_DNA"/>
</dbReference>
<feature type="compositionally biased region" description="Basic and acidic residues" evidence="1">
    <location>
        <begin position="1"/>
        <end position="21"/>
    </location>
</feature>
<comment type="caution">
    <text evidence="2">The sequence shown here is derived from an EMBL/GenBank/DDBJ whole genome shotgun (WGS) entry which is preliminary data.</text>
</comment>
<organism evidence="2 3">
    <name type="scientific">Ensifer oleiphilus</name>
    <dbReference type="NCBI Taxonomy" id="2742698"/>
    <lineage>
        <taxon>Bacteria</taxon>
        <taxon>Pseudomonadati</taxon>
        <taxon>Pseudomonadota</taxon>
        <taxon>Alphaproteobacteria</taxon>
        <taxon>Hyphomicrobiales</taxon>
        <taxon>Rhizobiaceae</taxon>
        <taxon>Sinorhizobium/Ensifer group</taxon>
        <taxon>Ensifer</taxon>
    </lineage>
</organism>
<gene>
    <name evidence="2" type="ORF">HT585_08860</name>
</gene>
<dbReference type="AlphaFoldDB" id="A0A7Y6Q4L5"/>
<reference evidence="2 3" key="1">
    <citation type="submission" date="2020-06" db="EMBL/GenBank/DDBJ databases">
        <authorList>
            <person name="Grouzdev D.S."/>
        </authorList>
    </citation>
    <scope>NUCLEOTIDE SEQUENCE [LARGE SCALE GENOMIC DNA]</scope>
    <source>
        <strain evidence="2 3">HO-A22</strain>
    </source>
</reference>
<accession>A0A7Y6Q4L5</accession>
<evidence type="ECO:0000256" key="1">
    <source>
        <dbReference type="SAM" id="MobiDB-lite"/>
    </source>
</evidence>
<keyword evidence="3" id="KW-1185">Reference proteome</keyword>
<protein>
    <submittedName>
        <fullName evidence="2">Uncharacterized protein</fullName>
    </submittedName>
</protein>
<evidence type="ECO:0000313" key="2">
    <source>
        <dbReference type="EMBL" id="NVD38963.1"/>
    </source>
</evidence>
<sequence length="136" mass="14694">MSIGKPAKDPKTGRFLPREPRVGAPIGAGAPARTRARKAVRSKLGELFLDDMLSAWESRGAAAIQALIEKNPHDFLKAVASLMPKDVTVNVNQIGEMTDEQLLERIRKLDAKIKPFLAAQGADGAGDRDRAAAEHE</sequence>
<name>A0A7Y6Q4L5_9HYPH</name>
<evidence type="ECO:0000313" key="3">
    <source>
        <dbReference type="Proteomes" id="UP000520198"/>
    </source>
</evidence>
<proteinExistence type="predicted"/>
<dbReference type="Proteomes" id="UP000520198">
    <property type="component" value="Unassembled WGS sequence"/>
</dbReference>